<comment type="caution">
    <text evidence="3">The sequence shown here is derived from an EMBL/GenBank/DDBJ whole genome shotgun (WGS) entry which is preliminary data.</text>
</comment>
<keyword evidence="2" id="KW-0732">Signal</keyword>
<dbReference type="InterPro" id="IPR017797">
    <property type="entry name" value="Phosphnate-bd"/>
</dbReference>
<dbReference type="Pfam" id="PF12974">
    <property type="entry name" value="Phosphonate-bd"/>
    <property type="match status" value="1"/>
</dbReference>
<name>A0ABT7AT22_9CYAN</name>
<dbReference type="Proteomes" id="UP001235303">
    <property type="component" value="Unassembled WGS sequence"/>
</dbReference>
<evidence type="ECO:0000313" key="4">
    <source>
        <dbReference type="Proteomes" id="UP001235303"/>
    </source>
</evidence>
<evidence type="ECO:0000256" key="1">
    <source>
        <dbReference type="ARBA" id="ARBA00007162"/>
    </source>
</evidence>
<dbReference type="PANTHER" id="PTHR35841">
    <property type="entry name" value="PHOSPHONATES-BINDING PERIPLASMIC PROTEIN"/>
    <property type="match status" value="1"/>
</dbReference>
<dbReference type="EMBL" id="JAQOSP010000080">
    <property type="protein sequence ID" value="MDJ1170052.1"/>
    <property type="molecule type" value="Genomic_DNA"/>
</dbReference>
<dbReference type="NCBIfam" id="TIGR01098">
    <property type="entry name" value="3A0109s03R"/>
    <property type="match status" value="1"/>
</dbReference>
<evidence type="ECO:0000256" key="2">
    <source>
        <dbReference type="ARBA" id="ARBA00022729"/>
    </source>
</evidence>
<sequence length="370" mass="41482">MTIPFTCATVCKISPDNPDYGLPKKKSFFSLILAALISTPLLISCNSASDSETTATEAENTTLQSGEACAPEITEIKFGILAAESEENLDAIWTPLLEKMQEAIARPVLPFYGDYNNLISGMAENEIQIAWYGGKSYIEAVEKSQAEAFAQTVSSQGYLGYYAHLIMHKNNSLLEQIDLEKSNGDQVFLQNSENLNFAFNDRQSTSGFLVPTYYLFIQNNLEPQDIFQSVSFLGSHEDTALAVANQEVDVATNNSEALQRLQQSNPEAYEQIQVIWTSPVIPGDPLAYRRDLPDCLKTEIQDFFYKLTDPEILEPLIWSGFDPATDRTWNVIRELEVAREIETVKQDDTLSTEEKATKLEALQERLKELQ</sequence>
<dbReference type="Gene3D" id="3.40.190.10">
    <property type="entry name" value="Periplasmic binding protein-like II"/>
    <property type="match status" value="2"/>
</dbReference>
<proteinExistence type="inferred from homology"/>
<reference evidence="3 4" key="1">
    <citation type="submission" date="2023-01" db="EMBL/GenBank/DDBJ databases">
        <title>Novel diversity within Roseofilum (Cyanobacteria; Desertifilaceae) from marine benthic mats with descriptions of four novel species.</title>
        <authorList>
            <person name="Wang Y."/>
            <person name="Berthold D.E."/>
            <person name="Hu J."/>
            <person name="Lefler F.W."/>
            <person name="Laughinghouse H.D. IV."/>
        </authorList>
    </citation>
    <scope>NUCLEOTIDE SEQUENCE [LARGE SCALE GENOMIC DNA]</scope>
    <source>
        <strain evidence="3 4">BLCC-M154</strain>
    </source>
</reference>
<organism evidence="3 4">
    <name type="scientific">Roseofilum acuticapitatum BLCC-M154</name>
    <dbReference type="NCBI Taxonomy" id="3022444"/>
    <lineage>
        <taxon>Bacteria</taxon>
        <taxon>Bacillati</taxon>
        <taxon>Cyanobacteriota</taxon>
        <taxon>Cyanophyceae</taxon>
        <taxon>Desertifilales</taxon>
        <taxon>Desertifilaceae</taxon>
        <taxon>Roseofilum</taxon>
        <taxon>Roseofilum acuticapitatum</taxon>
    </lineage>
</organism>
<comment type="similarity">
    <text evidence="1">Belongs to the phosphate/phosphite/phosphonate binding protein family.</text>
</comment>
<evidence type="ECO:0000313" key="3">
    <source>
        <dbReference type="EMBL" id="MDJ1170052.1"/>
    </source>
</evidence>
<protein>
    <submittedName>
        <fullName evidence="3">Phosphonate ABC transporter substrate-binding protein</fullName>
    </submittedName>
</protein>
<dbReference type="RefSeq" id="WP_283753809.1">
    <property type="nucleotide sequence ID" value="NZ_JAQOSP010000080.1"/>
</dbReference>
<dbReference type="SUPFAM" id="SSF53850">
    <property type="entry name" value="Periplasmic binding protein-like II"/>
    <property type="match status" value="1"/>
</dbReference>
<accession>A0ABT7AT22</accession>
<dbReference type="PANTHER" id="PTHR35841:SF1">
    <property type="entry name" value="PHOSPHONATES-BINDING PERIPLASMIC PROTEIN"/>
    <property type="match status" value="1"/>
</dbReference>
<dbReference type="NCBIfam" id="TIGR03431">
    <property type="entry name" value="PhnD"/>
    <property type="match status" value="1"/>
</dbReference>
<gene>
    <name evidence="3" type="primary">phnD</name>
    <name evidence="3" type="ORF">PMG71_11495</name>
</gene>
<dbReference type="Gene3D" id="1.20.58.90">
    <property type="match status" value="1"/>
</dbReference>
<keyword evidence="4" id="KW-1185">Reference proteome</keyword>
<dbReference type="InterPro" id="IPR005770">
    <property type="entry name" value="PhnD"/>
</dbReference>